<dbReference type="AlphaFoldDB" id="A0A4U5NBR4"/>
<evidence type="ECO:0000313" key="3">
    <source>
        <dbReference type="Proteomes" id="UP000298663"/>
    </source>
</evidence>
<evidence type="ECO:0000256" key="1">
    <source>
        <dbReference type="SAM" id="Phobius"/>
    </source>
</evidence>
<reference evidence="2 3" key="1">
    <citation type="journal article" date="2015" name="Genome Biol.">
        <title>Comparative genomics of Steinernema reveals deeply conserved gene regulatory networks.</title>
        <authorList>
            <person name="Dillman A.R."/>
            <person name="Macchietto M."/>
            <person name="Porter C.F."/>
            <person name="Rogers A."/>
            <person name="Williams B."/>
            <person name="Antoshechkin I."/>
            <person name="Lee M.M."/>
            <person name="Goodwin Z."/>
            <person name="Lu X."/>
            <person name="Lewis E.E."/>
            <person name="Goodrich-Blair H."/>
            <person name="Stock S.P."/>
            <person name="Adams B.J."/>
            <person name="Sternberg P.W."/>
            <person name="Mortazavi A."/>
        </authorList>
    </citation>
    <scope>NUCLEOTIDE SEQUENCE [LARGE SCALE GENOMIC DNA]</scope>
    <source>
        <strain evidence="2 3">ALL</strain>
    </source>
</reference>
<keyword evidence="1" id="KW-1133">Transmembrane helix</keyword>
<name>A0A4U5NBR4_STECR</name>
<evidence type="ECO:0000313" key="2">
    <source>
        <dbReference type="EMBL" id="TKR79831.1"/>
    </source>
</evidence>
<gene>
    <name evidence="2" type="ORF">L596_013994</name>
</gene>
<feature type="transmembrane region" description="Helical" evidence="1">
    <location>
        <begin position="28"/>
        <end position="51"/>
    </location>
</feature>
<dbReference type="OrthoDB" id="6147321at2759"/>
<keyword evidence="1" id="KW-0812">Transmembrane</keyword>
<evidence type="ECO:0008006" key="4">
    <source>
        <dbReference type="Google" id="ProtNLM"/>
    </source>
</evidence>
<reference evidence="2 3" key="2">
    <citation type="journal article" date="2019" name="G3 (Bethesda)">
        <title>Hybrid Assembly of the Genome of the Entomopathogenic Nematode Steinernema carpocapsae Identifies the X-Chromosome.</title>
        <authorList>
            <person name="Serra L."/>
            <person name="Macchietto M."/>
            <person name="Macias-Munoz A."/>
            <person name="McGill C.J."/>
            <person name="Rodriguez I.M."/>
            <person name="Rodriguez B."/>
            <person name="Murad R."/>
            <person name="Mortazavi A."/>
        </authorList>
    </citation>
    <scope>NUCLEOTIDE SEQUENCE [LARGE SCALE GENOMIC DNA]</scope>
    <source>
        <strain evidence="2 3">ALL</strain>
    </source>
</reference>
<dbReference type="EMBL" id="AZBU02000004">
    <property type="protein sequence ID" value="TKR79831.1"/>
    <property type="molecule type" value="Genomic_DNA"/>
</dbReference>
<keyword evidence="3" id="KW-1185">Reference proteome</keyword>
<accession>A0A4U5NBR4</accession>
<protein>
    <recommendedName>
        <fullName evidence="4">7TM GPCR serpentine receptor class x (Srx) domain-containing protein</fullName>
    </recommendedName>
</protein>
<organism evidence="2 3">
    <name type="scientific">Steinernema carpocapsae</name>
    <name type="common">Entomopathogenic nematode</name>
    <dbReference type="NCBI Taxonomy" id="34508"/>
    <lineage>
        <taxon>Eukaryota</taxon>
        <taxon>Metazoa</taxon>
        <taxon>Ecdysozoa</taxon>
        <taxon>Nematoda</taxon>
        <taxon>Chromadorea</taxon>
        <taxon>Rhabditida</taxon>
        <taxon>Tylenchina</taxon>
        <taxon>Panagrolaimomorpha</taxon>
        <taxon>Strongyloidoidea</taxon>
        <taxon>Steinernematidae</taxon>
        <taxon>Steinernema</taxon>
    </lineage>
</organism>
<comment type="caution">
    <text evidence="2">The sequence shown here is derived from an EMBL/GenBank/DDBJ whole genome shotgun (WGS) entry which is preliminary data.</text>
</comment>
<proteinExistence type="predicted"/>
<keyword evidence="1" id="KW-0472">Membrane</keyword>
<dbReference type="Proteomes" id="UP000298663">
    <property type="component" value="Unassembled WGS sequence"/>
</dbReference>
<sequence>MENLTMADNFVYGSELQGRGYATHTDKIVGGTMFGMALVAVLLGIFNIVIIKKVEIFHNAFGALWVLRTLGEIGSNLAHVVYSGPATYL</sequence>